<comment type="similarity">
    <text evidence="2">Belongs to the inositol monophosphatase superfamily.</text>
</comment>
<gene>
    <name evidence="7" type="ORF">CFR72_03390</name>
</gene>
<feature type="binding site" evidence="6">
    <location>
        <position position="215"/>
    </location>
    <ligand>
        <name>Mg(2+)</name>
        <dbReference type="ChEBI" id="CHEBI:18420"/>
        <label>1</label>
        <note>catalytic</note>
    </ligand>
</feature>
<evidence type="ECO:0000313" key="7">
    <source>
        <dbReference type="EMBL" id="PYD64208.1"/>
    </source>
</evidence>
<dbReference type="Gene3D" id="3.40.190.80">
    <property type="match status" value="1"/>
</dbReference>
<dbReference type="EMBL" id="NKUF01000004">
    <property type="protein sequence ID" value="PYD64208.1"/>
    <property type="molecule type" value="Genomic_DNA"/>
</dbReference>
<comment type="caution">
    <text evidence="7">The sequence shown here is derived from an EMBL/GenBank/DDBJ whole genome shotgun (WGS) entry which is preliminary data.</text>
</comment>
<evidence type="ECO:0000256" key="5">
    <source>
        <dbReference type="ARBA" id="ARBA00022842"/>
    </source>
</evidence>
<protein>
    <submittedName>
        <fullName evidence="7">Histidinol phosphate phosphatase</fullName>
    </submittedName>
</protein>
<dbReference type="GO" id="GO:0046872">
    <property type="term" value="F:metal ion binding"/>
    <property type="evidence" value="ECO:0007669"/>
    <property type="project" value="UniProtKB-KW"/>
</dbReference>
<organism evidence="7 8">
    <name type="scientific">Gluconacetobacter entanii</name>
    <dbReference type="NCBI Taxonomy" id="108528"/>
    <lineage>
        <taxon>Bacteria</taxon>
        <taxon>Pseudomonadati</taxon>
        <taxon>Pseudomonadota</taxon>
        <taxon>Alphaproteobacteria</taxon>
        <taxon>Acetobacterales</taxon>
        <taxon>Acetobacteraceae</taxon>
        <taxon>Gluconacetobacter</taxon>
    </lineage>
</organism>
<dbReference type="InterPro" id="IPR051090">
    <property type="entry name" value="Inositol_monoP_superfamily"/>
</dbReference>
<feature type="binding site" evidence="6">
    <location>
        <position position="88"/>
    </location>
    <ligand>
        <name>Mg(2+)</name>
        <dbReference type="ChEBI" id="CHEBI:18420"/>
        <label>1</label>
        <note>catalytic</note>
    </ligand>
</feature>
<sequence>MTDPLAHRAQFIAAAQAAADVAACIVRPFFRAGVSADDKADQSPVTIADRTAERAIRAVIGERLPHHGIMGEEFGTERPDAAYRWVIDPVDGTRAFLTGRPTFGTLIALLHEGVPVLGIIDQPITGERWIGVRGEPTRYLSHFAGQAGTRLCPALDRAELSCTSPEILEGAYRARWDVLSRAVKRVSWGGDCYAYGLLALGQVDVIAECTMKPWDWAALVPVVEGAGGSMTDWAGQPLRLDGDGTVLALGNPALLPQACRLLAK</sequence>
<name>A0A318PYK6_9PROT</name>
<keyword evidence="5 6" id="KW-0460">Magnesium</keyword>
<dbReference type="InterPro" id="IPR020583">
    <property type="entry name" value="Inositol_monoP_metal-BS"/>
</dbReference>
<dbReference type="PANTHER" id="PTHR43200:SF6">
    <property type="entry name" value="3'(2'),5'-BISPHOSPHATE NUCLEOTIDASE"/>
    <property type="match status" value="1"/>
</dbReference>
<accession>A0A318PYK6</accession>
<dbReference type="PROSITE" id="PS00629">
    <property type="entry name" value="IMP_1"/>
    <property type="match status" value="1"/>
</dbReference>
<evidence type="ECO:0000256" key="6">
    <source>
        <dbReference type="PIRSR" id="PIRSR600760-2"/>
    </source>
</evidence>
<dbReference type="InterPro" id="IPR000760">
    <property type="entry name" value="Inositol_monophosphatase-like"/>
</dbReference>
<proteinExistence type="inferred from homology"/>
<dbReference type="PANTHER" id="PTHR43200">
    <property type="entry name" value="PHOSPHATASE"/>
    <property type="match status" value="1"/>
</dbReference>
<evidence type="ECO:0000256" key="2">
    <source>
        <dbReference type="ARBA" id="ARBA00009759"/>
    </source>
</evidence>
<dbReference type="SUPFAM" id="SSF56655">
    <property type="entry name" value="Carbohydrate phosphatase"/>
    <property type="match status" value="1"/>
</dbReference>
<dbReference type="Gene3D" id="3.30.540.10">
    <property type="entry name" value="Fructose-1,6-Bisphosphatase, subunit A, domain 1"/>
    <property type="match status" value="1"/>
</dbReference>
<evidence type="ECO:0000313" key="8">
    <source>
        <dbReference type="Proteomes" id="UP000248301"/>
    </source>
</evidence>
<dbReference type="GO" id="GO:0016791">
    <property type="term" value="F:phosphatase activity"/>
    <property type="evidence" value="ECO:0007669"/>
    <property type="project" value="UniProtKB-ARBA"/>
</dbReference>
<dbReference type="PRINTS" id="PR00377">
    <property type="entry name" value="IMPHPHTASES"/>
</dbReference>
<reference evidence="7 8" key="1">
    <citation type="submission" date="2017-07" db="EMBL/GenBank/DDBJ databases">
        <title>A draft genome sequence of Gluconacetobacter entanii LTH 4560.</title>
        <authorList>
            <person name="Skraban J."/>
            <person name="Cleenwerck I."/>
            <person name="Vandamme P."/>
            <person name="Trcek J."/>
        </authorList>
    </citation>
    <scope>NUCLEOTIDE SEQUENCE [LARGE SCALE GENOMIC DNA]</scope>
    <source>
        <strain evidence="7 8">LTH 4560</strain>
    </source>
</reference>
<dbReference type="RefSeq" id="WP_110912644.1">
    <property type="nucleotide sequence ID" value="NZ_NKUF01000004.1"/>
</dbReference>
<feature type="binding site" evidence="6">
    <location>
        <position position="72"/>
    </location>
    <ligand>
        <name>Mg(2+)</name>
        <dbReference type="ChEBI" id="CHEBI:18420"/>
        <label>1</label>
        <note>catalytic</note>
    </ligand>
</feature>
<dbReference type="Pfam" id="PF00459">
    <property type="entry name" value="Inositol_P"/>
    <property type="match status" value="1"/>
</dbReference>
<evidence type="ECO:0000256" key="1">
    <source>
        <dbReference type="ARBA" id="ARBA00001946"/>
    </source>
</evidence>
<dbReference type="AlphaFoldDB" id="A0A318PYK6"/>
<keyword evidence="4" id="KW-0378">Hydrolase</keyword>
<dbReference type="OrthoDB" id="9785695at2"/>
<dbReference type="FunFam" id="3.30.540.10:FF:000030">
    <property type="entry name" value="Inositol monophosphatase"/>
    <property type="match status" value="1"/>
</dbReference>
<dbReference type="Proteomes" id="UP000248301">
    <property type="component" value="Unassembled WGS sequence"/>
</dbReference>
<feature type="binding site" evidence="6">
    <location>
        <position position="91"/>
    </location>
    <ligand>
        <name>Mg(2+)</name>
        <dbReference type="ChEBI" id="CHEBI:18420"/>
        <label>1</label>
        <note>catalytic</note>
    </ligand>
</feature>
<keyword evidence="3 6" id="KW-0479">Metal-binding</keyword>
<dbReference type="CDD" id="cd01641">
    <property type="entry name" value="Bacterial_IMPase_like_1"/>
    <property type="match status" value="1"/>
</dbReference>
<evidence type="ECO:0000256" key="4">
    <source>
        <dbReference type="ARBA" id="ARBA00022801"/>
    </source>
</evidence>
<evidence type="ECO:0000256" key="3">
    <source>
        <dbReference type="ARBA" id="ARBA00022723"/>
    </source>
</evidence>
<comment type="cofactor">
    <cofactor evidence="1 6">
        <name>Mg(2+)</name>
        <dbReference type="ChEBI" id="CHEBI:18420"/>
    </cofactor>
</comment>
<dbReference type="GO" id="GO:0000105">
    <property type="term" value="P:L-histidine biosynthetic process"/>
    <property type="evidence" value="ECO:0007669"/>
    <property type="project" value="TreeGrafter"/>
</dbReference>